<dbReference type="eggNOG" id="COG3209">
    <property type="taxonomic scope" value="Bacteria"/>
</dbReference>
<keyword evidence="1" id="KW-0677">Repeat</keyword>
<evidence type="ECO:0000313" key="6">
    <source>
        <dbReference type="EMBL" id="GAB78525.1"/>
    </source>
</evidence>
<dbReference type="InterPro" id="IPR031325">
    <property type="entry name" value="RHS_repeat"/>
</dbReference>
<keyword evidence="3" id="KW-1133">Transmembrane helix</keyword>
<evidence type="ECO:0000259" key="5">
    <source>
        <dbReference type="Pfam" id="PF25023"/>
    </source>
</evidence>
<keyword evidence="3" id="KW-0812">Transmembrane</keyword>
<keyword evidence="7" id="KW-1185">Reference proteome</keyword>
<reference evidence="6 7" key="1">
    <citation type="submission" date="2012-08" db="EMBL/GenBank/DDBJ databases">
        <title>Whole genome shotgun sequence of Austwickia chelonae NBRC 105200.</title>
        <authorList>
            <person name="Yoshida I."/>
            <person name="Hosoyama A."/>
            <person name="Tsuchikane K."/>
            <person name="Katsumata H."/>
            <person name="Ando Y."/>
            <person name="Ohji S."/>
            <person name="Hamada M."/>
            <person name="Tamura T."/>
            <person name="Yamazoe A."/>
            <person name="Yamazaki S."/>
            <person name="Fujita N."/>
        </authorList>
    </citation>
    <scope>NUCLEOTIDE SEQUENCE [LARGE SCALE GENOMIC DNA]</scope>
    <source>
        <strain evidence="6 7">NBRC 105200</strain>
    </source>
</reference>
<proteinExistence type="predicted"/>
<dbReference type="InterPro" id="IPR022385">
    <property type="entry name" value="Rhs_assc_core"/>
</dbReference>
<dbReference type="InterPro" id="IPR056823">
    <property type="entry name" value="TEN-like_YD-shell"/>
</dbReference>
<protein>
    <submittedName>
        <fullName evidence="6">Uncharacterized protein</fullName>
    </submittedName>
</protein>
<feature type="domain" description="DUF6531" evidence="4">
    <location>
        <begin position="489"/>
        <end position="553"/>
    </location>
</feature>
<dbReference type="PANTHER" id="PTHR32305:SF15">
    <property type="entry name" value="PROTEIN RHSA-RELATED"/>
    <property type="match status" value="1"/>
</dbReference>
<feature type="transmembrane region" description="Helical" evidence="3">
    <location>
        <begin position="1470"/>
        <end position="1493"/>
    </location>
</feature>
<evidence type="ECO:0000256" key="2">
    <source>
        <dbReference type="SAM" id="MobiDB-lite"/>
    </source>
</evidence>
<feature type="domain" description="Teneurin-like YD-shell" evidence="5">
    <location>
        <begin position="1155"/>
        <end position="1409"/>
    </location>
</feature>
<dbReference type="PANTHER" id="PTHR32305">
    <property type="match status" value="1"/>
</dbReference>
<dbReference type="EMBL" id="BAGZ01000009">
    <property type="protein sequence ID" value="GAB78525.1"/>
    <property type="molecule type" value="Genomic_DNA"/>
</dbReference>
<evidence type="ECO:0000256" key="3">
    <source>
        <dbReference type="SAM" id="Phobius"/>
    </source>
</evidence>
<dbReference type="Pfam" id="PF05593">
    <property type="entry name" value="RHS_repeat"/>
    <property type="match status" value="1"/>
</dbReference>
<feature type="region of interest" description="Disordered" evidence="2">
    <location>
        <begin position="1236"/>
        <end position="1258"/>
    </location>
</feature>
<dbReference type="Pfam" id="PF25023">
    <property type="entry name" value="TEN_YD-shell"/>
    <property type="match status" value="2"/>
</dbReference>
<name>K6VT87_9MICO</name>
<feature type="region of interest" description="Disordered" evidence="2">
    <location>
        <begin position="195"/>
        <end position="226"/>
    </location>
</feature>
<evidence type="ECO:0000259" key="4">
    <source>
        <dbReference type="Pfam" id="PF20148"/>
    </source>
</evidence>
<comment type="caution">
    <text evidence="6">The sequence shown here is derived from an EMBL/GenBank/DDBJ whole genome shotgun (WGS) entry which is preliminary data.</text>
</comment>
<dbReference type="eggNOG" id="COG2755">
    <property type="taxonomic scope" value="Bacteria"/>
</dbReference>
<dbReference type="InterPro" id="IPR050708">
    <property type="entry name" value="T6SS_VgrG/RHS"/>
</dbReference>
<dbReference type="InterPro" id="IPR006530">
    <property type="entry name" value="YD"/>
</dbReference>
<keyword evidence="3" id="KW-0472">Membrane</keyword>
<evidence type="ECO:0000256" key="1">
    <source>
        <dbReference type="ARBA" id="ARBA00022737"/>
    </source>
</evidence>
<dbReference type="Pfam" id="PF20148">
    <property type="entry name" value="DUF6531"/>
    <property type="match status" value="1"/>
</dbReference>
<feature type="compositionally biased region" description="Polar residues" evidence="2">
    <location>
        <begin position="1246"/>
        <end position="1258"/>
    </location>
</feature>
<dbReference type="Proteomes" id="UP000008495">
    <property type="component" value="Unassembled WGS sequence"/>
</dbReference>
<dbReference type="Gene3D" id="2.180.10.10">
    <property type="entry name" value="RHS repeat-associated core"/>
    <property type="match status" value="3"/>
</dbReference>
<evidence type="ECO:0000313" key="7">
    <source>
        <dbReference type="Proteomes" id="UP000008495"/>
    </source>
</evidence>
<gene>
    <name evidence="6" type="ORF">AUCHE_09_01300</name>
</gene>
<dbReference type="NCBIfam" id="TIGR01643">
    <property type="entry name" value="YD_repeat_2x"/>
    <property type="match status" value="3"/>
</dbReference>
<dbReference type="InterPro" id="IPR045351">
    <property type="entry name" value="DUF6531"/>
</dbReference>
<dbReference type="NCBIfam" id="TIGR03696">
    <property type="entry name" value="Rhs_assc_core"/>
    <property type="match status" value="1"/>
</dbReference>
<organism evidence="6 7">
    <name type="scientific">Austwickia chelonae NBRC 105200</name>
    <dbReference type="NCBI Taxonomy" id="1184607"/>
    <lineage>
        <taxon>Bacteria</taxon>
        <taxon>Bacillati</taxon>
        <taxon>Actinomycetota</taxon>
        <taxon>Actinomycetes</taxon>
        <taxon>Micrococcales</taxon>
        <taxon>Dermatophilaceae</taxon>
        <taxon>Austwickia</taxon>
    </lineage>
</organism>
<dbReference type="STRING" id="100225.SAMN05421595_2800"/>
<sequence length="1498" mass="156882">MAAAMHAAQRDNKPVLIDTYTSETVQAWARPDGTIREEVAAAPVRAKVGGAWKNVDATLTQGGDGRWAPKVSPVGMSLSGGGSGAMATLTRDGVSVAYTFPVVLPKPTADGPRLTYPEVYPGVDLVLTVTSSTFSQVLVVKNRQAAKDPRVRSWKVNAEVTGGSLAGNKDGYTVKNAAGTEVLASTAPIAWDAKTSAQAAGRSTRPTEEMAPAPEAGRKAGHPAPAVGNVQKPMGLAVDGATLTLTAPTELLDGEATVFPVSLDPTVHLANTRWFMVDSAYPNQEYANYTGSSGSSWGTNEAAGFNNFSGTHVKRLFFEFSNDRLVGKNITFATFNAFQAFSATCDENEGNNAYVLNTEIGRPVTWNSQPTNMTESYGTYKGKTNPSYCSNGKLQGIWDVTAGVKARQAAGAATTTVVLKGSNEASNSSWQRWLDPTTGYLNAPILAFDYDYDNIPALADLDVAAPGVGMQSWYPIEEFAVRENLSLAVNVANGNVIVRDTDLKGNAPGVGLRMDRWYNSLSKATGAFGQAWKSGLGSDVRLVEDVPAATVYFVGPSGFISKWVNGEADPGLNATLVKNADGTYRVTAQNSRITMDFGTTGMLACIWDANGVGLAFGYNDDGTTNVIVDGAGRKVQYTYGGGRVTKISQTGSDGQSRSASYTYDSNGRLASSIDADKNATRYSYEASGRLSSVTTARGAKLSIGYDDSGRAISVSRDRDGGGQDRWRFIYGSDTQTTEIDANGGYWYHTMDGSKKRTSVKDPYGNVRSQTYTANNNIATTTDAMGSGGAGGNIVSFSWDTNNNPSQVKLPTGATSTLAYGAQAGCGSDASGGSDKVTCATDAAGNKTGMTWDPVGNMTSSTAGSGTEGAATTTYTYQASSGATGSDTACGGKKGQLCTATQPVVAGQSQGWKVTNTYDGSGNLVKSAGSDANLLGNRTFTYDGFGRVTSATDGEGQKLTYTYDNRDHVTSVGGSKSASYGWDADGNQTRNDGASMTYDKQNRQTTLTVSGKTTKASYDANGNLSTYTDDTGAVTTYKYFWHGRVASIALDGATCQWGREHATVPGSSLVGQAQTGCVKFSYDNNALETARVYPGGVIQSRGYDGSSRITAISSQLNNTGAFFTSQGYGYSKSGVDQTNMQSWSTRAASMSPGPANSASQTFTYDSQNRVTGVVETGGAPASWSYAYDPMGNRTSQSRSGNTGVSGNETATYNQASMLINNTFGAYAYDKNGNETSAPAGGGLPARTHQSTDSVGNTTSMTVGGKSLTYGYGGANPGMYNQLLSGPKSTYNRSILGLALSSQNVGGKTVRYVTHPSGQNIGYLAPEGQAWFLTDRLGTVIGLASGTGALIGSYSYDPYGLPRATTETGTLAGYNIHRYAGGLLDKTTGLIRFGVRWYNPATGRFTTPDPSGKEKNNYLYAAGNACNKNDMQGESAKGLACNMAWNLLGVDAGLGMWAVAEIAGEGSKVGAAFGGFGGIFVGAVVSLALTAAAYYTCKED</sequence>
<accession>K6VT87</accession>
<feature type="domain" description="Teneurin-like YD-shell" evidence="5">
    <location>
        <begin position="912"/>
        <end position="1038"/>
    </location>
</feature>